<sequence>MSDREAISIFPAISSDDLISLSSPPPHSPDEARSPSPFMMPSPIREGDSPISTALASGHSFEVGDFLSQYEDILEGIHRPGESPHSHASSGLASQVFPERIFQPFQEFRWGPTEVPDAEVSGNTESSDLGPTGQELASRLEQLYLQAINTTPPDDSDRFEILSTSTSADDLYDRIEAYSGAVRGPTPPLPPPDIFSSDSQPEPQMDWEILRAKMKYAYKERLDNGVLDSLTIQNQDQFLFFDIKYTHIGDYLEIGFARTPVQVCLMKYSGEIIYQANLAMFDPRNGKEVLSMIQWLDLVLDYQCTGAMSRRWYDVSRMGIAISNMRGYFWSTEVPRRTIHQMKNDLKALDFRHKILFTHDGNLRPYDLLRKLLPEATLPPRLVTMSSYKMIKLILPDMPFDLHGFFYHLVDLDTFNDPEAPVLHKHVATDDATYIRQIFSFFIRAWESFQSEEDGRPREDAPERLVDVWDGIPPDSPIFEPPSESDNDDDMGMTLSEVESLELEIEREKELMLMGRTETIDTLIERADPSGTRESENLNTVVAVAGSQPDGPLAETPSQIQEDKEDSVSVCSDLWDYN</sequence>
<proteinExistence type="predicted"/>
<comment type="caution">
    <text evidence="2">The sequence shown here is derived from an EMBL/GenBank/DDBJ whole genome shotgun (WGS) entry which is preliminary data.</text>
</comment>
<accession>A0AAV9WJC5</accession>
<reference evidence="2 3" key="1">
    <citation type="submission" date="2023-08" db="EMBL/GenBank/DDBJ databases">
        <authorList>
            <person name="Palmer J.M."/>
        </authorList>
    </citation>
    <scope>NUCLEOTIDE SEQUENCE [LARGE SCALE GENOMIC DNA]</scope>
    <source>
        <strain evidence="2 3">TWF481</strain>
    </source>
</reference>
<dbReference type="Proteomes" id="UP001370758">
    <property type="component" value="Unassembled WGS sequence"/>
</dbReference>
<feature type="region of interest" description="Disordered" evidence="1">
    <location>
        <begin position="545"/>
        <end position="572"/>
    </location>
</feature>
<evidence type="ECO:0000313" key="3">
    <source>
        <dbReference type="Proteomes" id="UP001370758"/>
    </source>
</evidence>
<feature type="region of interest" description="Disordered" evidence="1">
    <location>
        <begin position="470"/>
        <end position="492"/>
    </location>
</feature>
<evidence type="ECO:0000256" key="1">
    <source>
        <dbReference type="SAM" id="MobiDB-lite"/>
    </source>
</evidence>
<dbReference type="EMBL" id="JAVHJL010000002">
    <property type="protein sequence ID" value="KAK6509640.1"/>
    <property type="molecule type" value="Genomic_DNA"/>
</dbReference>
<evidence type="ECO:0000313" key="2">
    <source>
        <dbReference type="EMBL" id="KAK6509640.1"/>
    </source>
</evidence>
<gene>
    <name evidence="2" type="ORF">TWF481_004373</name>
</gene>
<feature type="region of interest" description="Disordered" evidence="1">
    <location>
        <begin position="16"/>
        <end position="50"/>
    </location>
</feature>
<organism evidence="2 3">
    <name type="scientific">Arthrobotrys musiformis</name>
    <dbReference type="NCBI Taxonomy" id="47236"/>
    <lineage>
        <taxon>Eukaryota</taxon>
        <taxon>Fungi</taxon>
        <taxon>Dikarya</taxon>
        <taxon>Ascomycota</taxon>
        <taxon>Pezizomycotina</taxon>
        <taxon>Orbiliomycetes</taxon>
        <taxon>Orbiliales</taxon>
        <taxon>Orbiliaceae</taxon>
        <taxon>Arthrobotrys</taxon>
    </lineage>
</organism>
<dbReference type="AlphaFoldDB" id="A0AAV9WJC5"/>
<protein>
    <submittedName>
        <fullName evidence="2">Uncharacterized protein</fullName>
    </submittedName>
</protein>
<keyword evidence="3" id="KW-1185">Reference proteome</keyword>
<name>A0AAV9WJC5_9PEZI</name>